<sequence>MFLGVKEKVLSCFAGVEENFVTTSLLNGCDLLICTASFLVRLLQITDFGVDMRRLATVVLDDCERLAEVYGTEVKYILYRIKDSIKNRTNKELKIQYIIASRKWCDFMEPIAKRAPYSVVCIGALQECVLYSKANMSVNFVHQENKVDSVHKFLTELDLTKKIVIVCRNDEETVAMGKVNTDPNGKAEEMRPVIFPKMLLQPKCEVKELDSDDYTSPECSESVTASEKQIKTACDLDKTRKPKLIWRQNRNLVVIRINLIGLQKYNLTIQGRSLTFAATLSDVDYAFDLELYGATDVSKSSHCNKGQYVLVKLSKILNKNWLTLTKDGGIRKWIVYDVDSIDVSSDVEAVEEQNNITVLNAIKNIHNQDETESEDDDFIDDISYRQAKYTVRYHK</sequence>
<comment type="catalytic activity">
    <reaction evidence="7">
        <text>ATP + H2O = ADP + phosphate + H(+)</text>
        <dbReference type="Rhea" id="RHEA:13065"/>
        <dbReference type="ChEBI" id="CHEBI:15377"/>
        <dbReference type="ChEBI" id="CHEBI:15378"/>
        <dbReference type="ChEBI" id="CHEBI:30616"/>
        <dbReference type="ChEBI" id="CHEBI:43474"/>
        <dbReference type="ChEBI" id="CHEBI:456216"/>
        <dbReference type="EC" id="3.6.4.13"/>
    </reaction>
</comment>
<keyword evidence="2" id="KW-0677">Repeat</keyword>
<dbReference type="PANTHER" id="PTHR22655">
    <property type="entry name" value="ATP-DEPENDENT RNA HELICASE TDRD12-RELATED"/>
    <property type="match status" value="1"/>
</dbReference>
<keyword evidence="5" id="KW-0347">Helicase</keyword>
<dbReference type="SUPFAM" id="SSF49764">
    <property type="entry name" value="HSP20-like chaperones"/>
    <property type="match status" value="1"/>
</dbReference>
<gene>
    <name evidence="9" type="ORF">IPOD504_LOCUS9655</name>
</gene>
<keyword evidence="10" id="KW-1185">Reference proteome</keyword>
<dbReference type="EC" id="3.6.4.13" evidence="1"/>
<name>A0ABN8IG91_9NEOP</name>
<evidence type="ECO:0000256" key="1">
    <source>
        <dbReference type="ARBA" id="ARBA00012552"/>
    </source>
</evidence>
<dbReference type="PANTHER" id="PTHR22655:SF2">
    <property type="entry name" value="ATP-DEPENDENT RNA HELICASE TDRD12-RELATED"/>
    <property type="match status" value="1"/>
</dbReference>
<protein>
    <recommendedName>
        <fullName evidence="1">RNA helicase</fullName>
        <ecNumber evidence="1">3.6.4.13</ecNumber>
    </recommendedName>
</protein>
<dbReference type="Gene3D" id="2.60.40.790">
    <property type="match status" value="1"/>
</dbReference>
<dbReference type="EMBL" id="OW152835">
    <property type="protein sequence ID" value="CAH2056433.1"/>
    <property type="molecule type" value="Genomic_DNA"/>
</dbReference>
<feature type="domain" description="CS" evidence="8">
    <location>
        <begin position="239"/>
        <end position="325"/>
    </location>
</feature>
<dbReference type="Pfam" id="PF04969">
    <property type="entry name" value="CS"/>
    <property type="match status" value="1"/>
</dbReference>
<keyword evidence="3" id="KW-0547">Nucleotide-binding</keyword>
<feature type="non-terminal residue" evidence="9">
    <location>
        <position position="395"/>
    </location>
</feature>
<dbReference type="Proteomes" id="UP000837857">
    <property type="component" value="Chromosome 23"/>
</dbReference>
<evidence type="ECO:0000256" key="5">
    <source>
        <dbReference type="ARBA" id="ARBA00022806"/>
    </source>
</evidence>
<proteinExistence type="predicted"/>
<dbReference type="InterPro" id="IPR008978">
    <property type="entry name" value="HSP20-like_chaperone"/>
</dbReference>
<dbReference type="SUPFAM" id="SSF52540">
    <property type="entry name" value="P-loop containing nucleoside triphosphate hydrolases"/>
    <property type="match status" value="1"/>
</dbReference>
<evidence type="ECO:0000313" key="9">
    <source>
        <dbReference type="EMBL" id="CAH2056433.1"/>
    </source>
</evidence>
<dbReference type="PROSITE" id="PS51203">
    <property type="entry name" value="CS"/>
    <property type="match status" value="1"/>
</dbReference>
<evidence type="ECO:0000256" key="3">
    <source>
        <dbReference type="ARBA" id="ARBA00022741"/>
    </source>
</evidence>
<evidence type="ECO:0000259" key="8">
    <source>
        <dbReference type="PROSITE" id="PS51203"/>
    </source>
</evidence>
<evidence type="ECO:0000256" key="2">
    <source>
        <dbReference type="ARBA" id="ARBA00022737"/>
    </source>
</evidence>
<accession>A0ABN8IG91</accession>
<evidence type="ECO:0000256" key="7">
    <source>
        <dbReference type="ARBA" id="ARBA00047984"/>
    </source>
</evidence>
<evidence type="ECO:0000256" key="6">
    <source>
        <dbReference type="ARBA" id="ARBA00022840"/>
    </source>
</evidence>
<dbReference type="InterPro" id="IPR007052">
    <property type="entry name" value="CS_dom"/>
</dbReference>
<keyword evidence="4" id="KW-0378">Hydrolase</keyword>
<evidence type="ECO:0000313" key="10">
    <source>
        <dbReference type="Proteomes" id="UP000837857"/>
    </source>
</evidence>
<dbReference type="InterPro" id="IPR027417">
    <property type="entry name" value="P-loop_NTPase"/>
</dbReference>
<reference evidence="9" key="1">
    <citation type="submission" date="2022-03" db="EMBL/GenBank/DDBJ databases">
        <authorList>
            <person name="Martin H S."/>
        </authorList>
    </citation>
    <scope>NUCLEOTIDE SEQUENCE</scope>
</reference>
<evidence type="ECO:0000256" key="4">
    <source>
        <dbReference type="ARBA" id="ARBA00022801"/>
    </source>
</evidence>
<keyword evidence="6" id="KW-0067">ATP-binding</keyword>
<dbReference type="Gene3D" id="3.40.50.300">
    <property type="entry name" value="P-loop containing nucleotide triphosphate hydrolases"/>
    <property type="match status" value="1"/>
</dbReference>
<organism evidence="9 10">
    <name type="scientific">Iphiclides podalirius</name>
    <name type="common">scarce swallowtail</name>
    <dbReference type="NCBI Taxonomy" id="110791"/>
    <lineage>
        <taxon>Eukaryota</taxon>
        <taxon>Metazoa</taxon>
        <taxon>Ecdysozoa</taxon>
        <taxon>Arthropoda</taxon>
        <taxon>Hexapoda</taxon>
        <taxon>Insecta</taxon>
        <taxon>Pterygota</taxon>
        <taxon>Neoptera</taxon>
        <taxon>Endopterygota</taxon>
        <taxon>Lepidoptera</taxon>
        <taxon>Glossata</taxon>
        <taxon>Ditrysia</taxon>
        <taxon>Papilionoidea</taxon>
        <taxon>Papilionidae</taxon>
        <taxon>Papilioninae</taxon>
        <taxon>Iphiclides</taxon>
    </lineage>
</organism>